<dbReference type="EMBL" id="KN817591">
    <property type="protein sequence ID" value="KJA18263.1"/>
    <property type="molecule type" value="Genomic_DNA"/>
</dbReference>
<dbReference type="InterPro" id="IPR000772">
    <property type="entry name" value="Ricin_B_lectin"/>
</dbReference>
<dbReference type="CDD" id="cd00161">
    <property type="entry name" value="beta-trefoil_Ricin-like"/>
    <property type="match status" value="1"/>
</dbReference>
<proteinExistence type="predicted"/>
<organism evidence="3 4">
    <name type="scientific">Hypholoma sublateritium (strain FD-334 SS-4)</name>
    <dbReference type="NCBI Taxonomy" id="945553"/>
    <lineage>
        <taxon>Eukaryota</taxon>
        <taxon>Fungi</taxon>
        <taxon>Dikarya</taxon>
        <taxon>Basidiomycota</taxon>
        <taxon>Agaricomycotina</taxon>
        <taxon>Agaricomycetes</taxon>
        <taxon>Agaricomycetidae</taxon>
        <taxon>Agaricales</taxon>
        <taxon>Agaricineae</taxon>
        <taxon>Strophariaceae</taxon>
        <taxon>Hypholoma</taxon>
    </lineage>
</organism>
<sequence length="304" mass="32921">MNTSPLLPSIIIGLLFFPSILAQINRQYVVSNLCPSPINIFLAGEVVANLNHGDRLVQTDNVDASYWYTDANGGRYTGVGTTRAGFWLNNYELVKDAGQINTGMKVFPENPPTLANGTCAAAECENSNCTDAFIFPPPSFPLVGPNSPPLHFCGPAANITFDIQFCPTGVFPPNSGIEIHPLNTTKCVDVRGAQFANGTPVQIYDCNGTNAQKWFVVRGSTKVQLAGTNFCLDAGSSPANGVGLKIWQCFDNLPAQQWFFTNDSRIALENQGQCMDLTNGVQTNGNQLQTWKCTDADANQVWDV</sequence>
<dbReference type="OMA" id="CGPAANI"/>
<dbReference type="SMART" id="SM00458">
    <property type="entry name" value="RICIN"/>
    <property type="match status" value="1"/>
</dbReference>
<name>A0A0D2M528_HYPSF</name>
<dbReference type="AlphaFoldDB" id="A0A0D2M528"/>
<dbReference type="InterPro" id="IPR035992">
    <property type="entry name" value="Ricin_B-like_lectins"/>
</dbReference>
<dbReference type="OrthoDB" id="6770063at2759"/>
<dbReference type="STRING" id="945553.A0A0D2M528"/>
<reference evidence="4" key="1">
    <citation type="submission" date="2014-04" db="EMBL/GenBank/DDBJ databases">
        <title>Evolutionary Origins and Diversification of the Mycorrhizal Mutualists.</title>
        <authorList>
            <consortium name="DOE Joint Genome Institute"/>
            <consortium name="Mycorrhizal Genomics Consortium"/>
            <person name="Kohler A."/>
            <person name="Kuo A."/>
            <person name="Nagy L.G."/>
            <person name="Floudas D."/>
            <person name="Copeland A."/>
            <person name="Barry K.W."/>
            <person name="Cichocki N."/>
            <person name="Veneault-Fourrey C."/>
            <person name="LaButti K."/>
            <person name="Lindquist E.A."/>
            <person name="Lipzen A."/>
            <person name="Lundell T."/>
            <person name="Morin E."/>
            <person name="Murat C."/>
            <person name="Riley R."/>
            <person name="Ohm R."/>
            <person name="Sun H."/>
            <person name="Tunlid A."/>
            <person name="Henrissat B."/>
            <person name="Grigoriev I.V."/>
            <person name="Hibbett D.S."/>
            <person name="Martin F."/>
        </authorList>
    </citation>
    <scope>NUCLEOTIDE SEQUENCE [LARGE SCALE GENOMIC DNA]</scope>
    <source>
        <strain evidence="4">FD-334 SS-4</strain>
    </source>
</reference>
<evidence type="ECO:0000313" key="3">
    <source>
        <dbReference type="EMBL" id="KJA18263.1"/>
    </source>
</evidence>
<feature type="chain" id="PRO_5002264436" evidence="1">
    <location>
        <begin position="23"/>
        <end position="304"/>
    </location>
</feature>
<feature type="signal peptide" evidence="1">
    <location>
        <begin position="1"/>
        <end position="22"/>
    </location>
</feature>
<dbReference type="Gene3D" id="2.80.10.50">
    <property type="match status" value="1"/>
</dbReference>
<protein>
    <submittedName>
        <fullName evidence="3">Carbohydrate-binding module family 13 protein</fullName>
    </submittedName>
</protein>
<evidence type="ECO:0000256" key="1">
    <source>
        <dbReference type="SAM" id="SignalP"/>
    </source>
</evidence>
<keyword evidence="4" id="KW-1185">Reference proteome</keyword>
<accession>A0A0D2M528</accession>
<keyword evidence="1" id="KW-0732">Signal</keyword>
<dbReference type="Proteomes" id="UP000054270">
    <property type="component" value="Unassembled WGS sequence"/>
</dbReference>
<dbReference type="Pfam" id="PF00652">
    <property type="entry name" value="Ricin_B_lectin"/>
    <property type="match status" value="1"/>
</dbReference>
<feature type="domain" description="Ricin B lectin" evidence="2">
    <location>
        <begin position="173"/>
        <end position="304"/>
    </location>
</feature>
<dbReference type="PROSITE" id="PS50231">
    <property type="entry name" value="RICIN_B_LECTIN"/>
    <property type="match status" value="1"/>
</dbReference>
<evidence type="ECO:0000313" key="4">
    <source>
        <dbReference type="Proteomes" id="UP000054270"/>
    </source>
</evidence>
<dbReference type="SUPFAM" id="SSF50370">
    <property type="entry name" value="Ricin B-like lectins"/>
    <property type="match status" value="1"/>
</dbReference>
<evidence type="ECO:0000259" key="2">
    <source>
        <dbReference type="SMART" id="SM00458"/>
    </source>
</evidence>
<gene>
    <name evidence="3" type="ORF">HYPSUDRAFT_45431</name>
</gene>